<dbReference type="Pfam" id="PF08241">
    <property type="entry name" value="Methyltransf_11"/>
    <property type="match status" value="1"/>
</dbReference>
<dbReference type="CDD" id="cd02440">
    <property type="entry name" value="AdoMet_MTases"/>
    <property type="match status" value="1"/>
</dbReference>
<comment type="similarity">
    <text evidence="2">Belongs to the class I-like SAM-binding methyltransferase superfamily. Erg6/SMT family.</text>
</comment>
<dbReference type="PANTHER" id="PTHR44068">
    <property type="entry name" value="ZGC:194242"/>
    <property type="match status" value="1"/>
</dbReference>
<dbReference type="GO" id="GO:0006696">
    <property type="term" value="P:ergosterol biosynthetic process"/>
    <property type="evidence" value="ECO:0007669"/>
    <property type="project" value="TreeGrafter"/>
</dbReference>
<evidence type="ECO:0000259" key="4">
    <source>
        <dbReference type="Pfam" id="PF08241"/>
    </source>
</evidence>
<evidence type="ECO:0000256" key="1">
    <source>
        <dbReference type="ARBA" id="ARBA00022679"/>
    </source>
</evidence>
<dbReference type="GO" id="GO:0032259">
    <property type="term" value="P:methylation"/>
    <property type="evidence" value="ECO:0007669"/>
    <property type="project" value="UniProtKB-KW"/>
</dbReference>
<keyword evidence="6" id="KW-1185">Reference proteome</keyword>
<reference evidence="5" key="1">
    <citation type="journal article" date="2020" name="Stud. Mycol.">
        <title>101 Dothideomycetes genomes: a test case for predicting lifestyles and emergence of pathogens.</title>
        <authorList>
            <person name="Haridas S."/>
            <person name="Albert R."/>
            <person name="Binder M."/>
            <person name="Bloem J."/>
            <person name="Labutti K."/>
            <person name="Salamov A."/>
            <person name="Andreopoulos B."/>
            <person name="Baker S."/>
            <person name="Barry K."/>
            <person name="Bills G."/>
            <person name="Bluhm B."/>
            <person name="Cannon C."/>
            <person name="Castanera R."/>
            <person name="Culley D."/>
            <person name="Daum C."/>
            <person name="Ezra D."/>
            <person name="Gonzalez J."/>
            <person name="Henrissat B."/>
            <person name="Kuo A."/>
            <person name="Liang C."/>
            <person name="Lipzen A."/>
            <person name="Lutzoni F."/>
            <person name="Magnuson J."/>
            <person name="Mondo S."/>
            <person name="Nolan M."/>
            <person name="Ohm R."/>
            <person name="Pangilinan J."/>
            <person name="Park H.-J."/>
            <person name="Ramirez L."/>
            <person name="Alfaro M."/>
            <person name="Sun H."/>
            <person name="Tritt A."/>
            <person name="Yoshinaga Y."/>
            <person name="Zwiers L.-H."/>
            <person name="Turgeon B."/>
            <person name="Goodwin S."/>
            <person name="Spatafora J."/>
            <person name="Crous P."/>
            <person name="Grigoriev I."/>
        </authorList>
    </citation>
    <scope>NUCLEOTIDE SEQUENCE</scope>
    <source>
        <strain evidence="5">CBS 627.86</strain>
    </source>
</reference>
<organism evidence="5 6">
    <name type="scientific">Lophiotrema nucula</name>
    <dbReference type="NCBI Taxonomy" id="690887"/>
    <lineage>
        <taxon>Eukaryota</taxon>
        <taxon>Fungi</taxon>
        <taxon>Dikarya</taxon>
        <taxon>Ascomycota</taxon>
        <taxon>Pezizomycotina</taxon>
        <taxon>Dothideomycetes</taxon>
        <taxon>Pleosporomycetidae</taxon>
        <taxon>Pleosporales</taxon>
        <taxon>Lophiotremataceae</taxon>
        <taxon>Lophiotrema</taxon>
    </lineage>
</organism>
<dbReference type="InterPro" id="IPR050447">
    <property type="entry name" value="Erg6_SMT_methyltransf"/>
</dbReference>
<dbReference type="SUPFAM" id="SSF53335">
    <property type="entry name" value="S-adenosyl-L-methionine-dependent methyltransferases"/>
    <property type="match status" value="1"/>
</dbReference>
<dbReference type="Gene3D" id="3.40.50.150">
    <property type="entry name" value="Vaccinia Virus protein VP39"/>
    <property type="match status" value="1"/>
</dbReference>
<evidence type="ECO:0000256" key="2">
    <source>
        <dbReference type="ARBA" id="ARBA00038188"/>
    </source>
</evidence>
<protein>
    <submittedName>
        <fullName evidence="5">S-adenosyl-L-methionine-dependent methyltransferase</fullName>
    </submittedName>
</protein>
<keyword evidence="5" id="KW-0489">Methyltransferase</keyword>
<dbReference type="EMBL" id="ML977372">
    <property type="protein sequence ID" value="KAF2105782.1"/>
    <property type="molecule type" value="Genomic_DNA"/>
</dbReference>
<evidence type="ECO:0000256" key="3">
    <source>
        <dbReference type="SAM" id="Phobius"/>
    </source>
</evidence>
<feature type="transmembrane region" description="Helical" evidence="3">
    <location>
        <begin position="12"/>
        <end position="29"/>
    </location>
</feature>
<feature type="domain" description="Methyltransferase type 11" evidence="4">
    <location>
        <begin position="98"/>
        <end position="196"/>
    </location>
</feature>
<keyword evidence="3" id="KW-0812">Transmembrane</keyword>
<dbReference type="InterPro" id="IPR013216">
    <property type="entry name" value="Methyltransf_11"/>
</dbReference>
<name>A0A6A5YER1_9PLEO</name>
<keyword evidence="3" id="KW-1133">Transmembrane helix</keyword>
<proteinExistence type="inferred from homology"/>
<keyword evidence="3" id="KW-0472">Membrane</keyword>
<evidence type="ECO:0000313" key="5">
    <source>
        <dbReference type="EMBL" id="KAF2105782.1"/>
    </source>
</evidence>
<dbReference type="GO" id="GO:0003838">
    <property type="term" value="F:sterol 24-C-methyltransferase activity"/>
    <property type="evidence" value="ECO:0007669"/>
    <property type="project" value="TreeGrafter"/>
</dbReference>
<keyword evidence="1 5" id="KW-0808">Transferase</keyword>
<evidence type="ECO:0000313" key="6">
    <source>
        <dbReference type="Proteomes" id="UP000799770"/>
    </source>
</evidence>
<dbReference type="AlphaFoldDB" id="A0A6A5YER1"/>
<dbReference type="Proteomes" id="UP000799770">
    <property type="component" value="Unassembled WGS sequence"/>
</dbReference>
<dbReference type="PANTHER" id="PTHR44068:SF1">
    <property type="entry name" value="HYPOTHETICAL LOC100005854"/>
    <property type="match status" value="1"/>
</dbReference>
<dbReference type="GO" id="GO:0005783">
    <property type="term" value="C:endoplasmic reticulum"/>
    <property type="evidence" value="ECO:0007669"/>
    <property type="project" value="TreeGrafter"/>
</dbReference>
<accession>A0A6A5YER1</accession>
<dbReference type="OrthoDB" id="540004at2759"/>
<dbReference type="InterPro" id="IPR029063">
    <property type="entry name" value="SAM-dependent_MTases_sf"/>
</dbReference>
<gene>
    <name evidence="5" type="ORF">BDV96DRAFT_694660</name>
</gene>
<sequence length="300" mass="34141">MEPERRWLRLRYIAGVMVMFASLLFSLAASKSGDSPTVQDLYESLESRMGYWLILGNTRHCGLYRKGQISPFPIAKAQRAMEEKMYMRLNLKPGSKVLDAGAGSGFVAIYMARKGLSVQAVDITPHHLADAKKNVKKHHLEDKITVDYGDYHDLDALPDASFDGIYTMETFVHADDPAKVLNNFYRLLKPGGVIVFHEADVVRLSEKFHHIMRLSHCQNTLKQGGYEKLIKDAGFINFTLEDLTEEVLPLWRFFGILGYLPYQLFKLLGIQDRFINVMAGVESWMNWGDGRYISVRAVKA</sequence>